<evidence type="ECO:0000313" key="1">
    <source>
        <dbReference type="EMBL" id="KAJ8116161.1"/>
    </source>
</evidence>
<dbReference type="Proteomes" id="UP001153331">
    <property type="component" value="Unassembled WGS sequence"/>
</dbReference>
<sequence>MHSALLLAIAALPFLGADALKPNVTLRCGKQTKNTPNCKGSVFGNCCSKAGVCGSSSLHCGVGCQVGFGDCTSTKSTTKKPFSSIKSSTSSTTVTTVSVTLTSASSTLSTPSATSILSVVTSSPAPTLSSSTTSSPAPATSSPLTPDVKVSTDGSCGGTGGFTCSGSPWGNCCSEYGWCGSTGIYCDAGCNSAFGDCNGASSSVEPSSSSTLTPSSFVTSTRTTPAIPSSTQAVSTNGECGASSNGLTCLGSEFGDCCSQYGYCGSTSAFCGTGCQSGFGKCDAPPAPGLTCGVKGFANKAEYYASSFNLIPTADVSTCANLCLAEAECQSYIFNVDLQNCAYLRYSLSEGEFIATDETEQLFWDRACAEA</sequence>
<evidence type="ECO:0000313" key="2">
    <source>
        <dbReference type="Proteomes" id="UP001153331"/>
    </source>
</evidence>
<comment type="caution">
    <text evidence="1">The sequence shown here is derived from an EMBL/GenBank/DDBJ whole genome shotgun (WGS) entry which is preliminary data.</text>
</comment>
<name>A0ACC2ILU3_9PLEO</name>
<accession>A0ACC2ILU3</accession>
<gene>
    <name evidence="1" type="ORF">OPT61_g2355</name>
</gene>
<protein>
    <submittedName>
        <fullName evidence="1">Uncharacterized protein</fullName>
    </submittedName>
</protein>
<reference evidence="1" key="1">
    <citation type="submission" date="2022-11" db="EMBL/GenBank/DDBJ databases">
        <title>Genome Sequence of Boeremia exigua.</title>
        <authorList>
            <person name="Buettner E."/>
        </authorList>
    </citation>
    <scope>NUCLEOTIDE SEQUENCE</scope>
    <source>
        <strain evidence="1">CU02</strain>
    </source>
</reference>
<proteinExistence type="predicted"/>
<organism evidence="1 2">
    <name type="scientific">Boeremia exigua</name>
    <dbReference type="NCBI Taxonomy" id="749465"/>
    <lineage>
        <taxon>Eukaryota</taxon>
        <taxon>Fungi</taxon>
        <taxon>Dikarya</taxon>
        <taxon>Ascomycota</taxon>
        <taxon>Pezizomycotina</taxon>
        <taxon>Dothideomycetes</taxon>
        <taxon>Pleosporomycetidae</taxon>
        <taxon>Pleosporales</taxon>
        <taxon>Pleosporineae</taxon>
        <taxon>Didymellaceae</taxon>
        <taxon>Boeremia</taxon>
    </lineage>
</organism>
<keyword evidence="2" id="KW-1185">Reference proteome</keyword>
<dbReference type="EMBL" id="JAPHNI010000106">
    <property type="protein sequence ID" value="KAJ8116161.1"/>
    <property type="molecule type" value="Genomic_DNA"/>
</dbReference>